<keyword evidence="2" id="KW-0378">Hydrolase</keyword>
<keyword evidence="2" id="KW-0255">Endonuclease</keyword>
<feature type="domain" description="HNH nuclease" evidence="1">
    <location>
        <begin position="139"/>
        <end position="205"/>
    </location>
</feature>
<organism evidence="2 3">
    <name type="scientific">Streptomonospora litoralis</name>
    <dbReference type="NCBI Taxonomy" id="2498135"/>
    <lineage>
        <taxon>Bacteria</taxon>
        <taxon>Bacillati</taxon>
        <taxon>Actinomycetota</taxon>
        <taxon>Actinomycetes</taxon>
        <taxon>Streptosporangiales</taxon>
        <taxon>Nocardiopsidaceae</taxon>
        <taxon>Streptomonospora</taxon>
    </lineage>
</organism>
<dbReference type="InterPro" id="IPR052892">
    <property type="entry name" value="NA-targeting_endonuclease"/>
</dbReference>
<dbReference type="Gene3D" id="1.10.30.50">
    <property type="match status" value="1"/>
</dbReference>
<evidence type="ECO:0000259" key="1">
    <source>
        <dbReference type="SMART" id="SM00507"/>
    </source>
</evidence>
<dbReference type="InterPro" id="IPR002711">
    <property type="entry name" value="HNH"/>
</dbReference>
<keyword evidence="2" id="KW-0540">Nuclease</keyword>
<accession>A0A4P6Q811</accession>
<dbReference type="Proteomes" id="UP000292235">
    <property type="component" value="Plasmid phiM2"/>
</dbReference>
<dbReference type="OrthoDB" id="9802901at2"/>
<dbReference type="EMBL" id="CP036456">
    <property type="protein sequence ID" value="QBI56855.1"/>
    <property type="molecule type" value="Genomic_DNA"/>
</dbReference>
<dbReference type="GO" id="GO:0008270">
    <property type="term" value="F:zinc ion binding"/>
    <property type="evidence" value="ECO:0007669"/>
    <property type="project" value="InterPro"/>
</dbReference>
<keyword evidence="2" id="KW-0614">Plasmid</keyword>
<dbReference type="CDD" id="cd00085">
    <property type="entry name" value="HNHc"/>
    <property type="match status" value="1"/>
</dbReference>
<dbReference type="PANTHER" id="PTHR33877:SF2">
    <property type="entry name" value="OS07G0170200 PROTEIN"/>
    <property type="match status" value="1"/>
</dbReference>
<sequence>MPNSTNIPVSLWQDPVFLQLNAHNQHIYLMLLSQSDIDAAGVLSLRIRRWSAFASGLTPGRVEHALSDLEDAGLVVIDHDEQAVFVPGFLVFEQIGRHPRRVVAALDAVDAVTSTKIRDSVLSKLTELQREAPPTVHTPLRAEVLARDGFTCRSCGWKPGDMVPSKPGGGRSLYRGLEMDHIRPRSRGGSDNPGNLQVLCTTCNARKGDRQP</sequence>
<dbReference type="AlphaFoldDB" id="A0A4P6Q811"/>
<evidence type="ECO:0000313" key="2">
    <source>
        <dbReference type="EMBL" id="QBI56855.1"/>
    </source>
</evidence>
<dbReference type="SMART" id="SM00507">
    <property type="entry name" value="HNHc"/>
    <property type="match status" value="1"/>
</dbReference>
<dbReference type="KEGG" id="strr:EKD16_25575"/>
<dbReference type="RefSeq" id="WP_131103013.1">
    <property type="nucleotide sequence ID" value="NZ_CP036456.1"/>
</dbReference>
<dbReference type="InterPro" id="IPR003615">
    <property type="entry name" value="HNH_nuc"/>
</dbReference>
<name>A0A4P6Q811_9ACTN</name>
<reference evidence="2 3" key="1">
    <citation type="submission" date="2019-02" db="EMBL/GenBank/DDBJ databases">
        <authorList>
            <person name="Khodamoradi S."/>
            <person name="Hahnke R.L."/>
            <person name="Kaempfer P."/>
            <person name="Schumann P."/>
            <person name="Rohde M."/>
            <person name="Steinert M."/>
            <person name="Luzhetskyy A."/>
            <person name="Wink J."/>
            <person name="Ruckert C."/>
        </authorList>
    </citation>
    <scope>NUCLEOTIDE SEQUENCE [LARGE SCALE GENOMIC DNA]</scope>
    <source>
        <strain evidence="2 3">M2</strain>
        <plasmid evidence="3">phim2</plasmid>
    </source>
</reference>
<dbReference type="PANTHER" id="PTHR33877">
    <property type="entry name" value="SLL1193 PROTEIN"/>
    <property type="match status" value="1"/>
</dbReference>
<dbReference type="GO" id="GO:0003676">
    <property type="term" value="F:nucleic acid binding"/>
    <property type="evidence" value="ECO:0007669"/>
    <property type="project" value="InterPro"/>
</dbReference>
<proteinExistence type="predicted"/>
<protein>
    <submittedName>
        <fullName evidence="2">HNH endonuclease</fullName>
    </submittedName>
</protein>
<geneLocation type="plasmid" evidence="3">
    <name>phim2</name>
</geneLocation>
<dbReference type="Pfam" id="PF01844">
    <property type="entry name" value="HNH"/>
    <property type="match status" value="1"/>
</dbReference>
<gene>
    <name evidence="2" type="ORF">EKD16_25575</name>
</gene>
<evidence type="ECO:0000313" key="3">
    <source>
        <dbReference type="Proteomes" id="UP000292235"/>
    </source>
</evidence>
<keyword evidence="3" id="KW-1185">Reference proteome</keyword>
<dbReference type="GO" id="GO:0004519">
    <property type="term" value="F:endonuclease activity"/>
    <property type="evidence" value="ECO:0007669"/>
    <property type="project" value="UniProtKB-KW"/>
</dbReference>